<feature type="region of interest" description="Disordered" evidence="1">
    <location>
        <begin position="65"/>
        <end position="151"/>
    </location>
</feature>
<evidence type="ECO:0000313" key="2">
    <source>
        <dbReference type="Proteomes" id="UP000081671"/>
    </source>
</evidence>
<reference evidence="3" key="1">
    <citation type="submission" date="2025-08" db="UniProtKB">
        <authorList>
            <consortium name="RefSeq"/>
        </authorList>
    </citation>
    <scope>IDENTIFICATION</scope>
    <source>
        <tissue evidence="3">Kidney</tissue>
    </source>
</reference>
<dbReference type="AlphaFoldDB" id="A0A1S3FSL0"/>
<proteinExistence type="predicted"/>
<sequence>MEIWDSLNRRYLDFIKKRGAGREESWLFRGLREPDRGRAEELARRTLGPGSDFLPKKGKAGKKCAAAAGWRAARAPSRAGEPGPPPETLLPEPGAGSSAAPDAECASHSSARPPGEALPPPAVRPGPRAAAMHAAEPPPPEDSGTTWKPNF</sequence>
<name>A0A1S3FSL0_DIPOR</name>
<dbReference type="OrthoDB" id="10539763at2759"/>
<dbReference type="GeneID" id="105990873"/>
<evidence type="ECO:0000256" key="1">
    <source>
        <dbReference type="SAM" id="MobiDB-lite"/>
    </source>
</evidence>
<gene>
    <name evidence="3" type="primary">LOC105990873</name>
</gene>
<feature type="compositionally biased region" description="Low complexity" evidence="1">
    <location>
        <begin position="65"/>
        <end position="81"/>
    </location>
</feature>
<accession>A0A1S3FSL0</accession>
<feature type="compositionally biased region" description="Low complexity" evidence="1">
    <location>
        <begin position="125"/>
        <end position="135"/>
    </location>
</feature>
<protein>
    <submittedName>
        <fullName evidence="3">Tropomyosin-1, isoforms 33/34-like</fullName>
    </submittedName>
</protein>
<dbReference type="KEGG" id="dord:105990873"/>
<evidence type="ECO:0000313" key="3">
    <source>
        <dbReference type="RefSeq" id="XP_012878842.1"/>
    </source>
</evidence>
<keyword evidence="2" id="KW-1185">Reference proteome</keyword>
<dbReference type="Proteomes" id="UP000081671">
    <property type="component" value="Unplaced"/>
</dbReference>
<dbReference type="InParanoid" id="A0A1S3FSL0"/>
<organism evidence="2 3">
    <name type="scientific">Dipodomys ordii</name>
    <name type="common">Ord's kangaroo rat</name>
    <dbReference type="NCBI Taxonomy" id="10020"/>
    <lineage>
        <taxon>Eukaryota</taxon>
        <taxon>Metazoa</taxon>
        <taxon>Chordata</taxon>
        <taxon>Craniata</taxon>
        <taxon>Vertebrata</taxon>
        <taxon>Euteleostomi</taxon>
        <taxon>Mammalia</taxon>
        <taxon>Eutheria</taxon>
        <taxon>Euarchontoglires</taxon>
        <taxon>Glires</taxon>
        <taxon>Rodentia</taxon>
        <taxon>Castorimorpha</taxon>
        <taxon>Heteromyidae</taxon>
        <taxon>Dipodomyinae</taxon>
        <taxon>Dipodomys</taxon>
    </lineage>
</organism>
<dbReference type="RefSeq" id="XP_012878842.1">
    <property type="nucleotide sequence ID" value="XM_013023388.1"/>
</dbReference>